<organism evidence="1 2">
    <name type="scientific">Streptomyces turgidiscabies (strain Car8)</name>
    <dbReference type="NCBI Taxonomy" id="698760"/>
    <lineage>
        <taxon>Bacteria</taxon>
        <taxon>Bacillati</taxon>
        <taxon>Actinomycetota</taxon>
        <taxon>Actinomycetes</taxon>
        <taxon>Kitasatosporales</taxon>
        <taxon>Streptomycetaceae</taxon>
        <taxon>Streptomyces</taxon>
    </lineage>
</organism>
<keyword evidence="2" id="KW-1185">Reference proteome</keyword>
<dbReference type="Proteomes" id="UP000010931">
    <property type="component" value="Unassembled WGS sequence"/>
</dbReference>
<reference evidence="1 2" key="1">
    <citation type="journal article" date="2011" name="Plasmid">
        <title>Streptomyces turgidiscabies Car8 contains a modular pathogenicity island that shares virulence genes with other actinobacterial plant pathogens.</title>
        <authorList>
            <person name="Huguet-Tapia J.C."/>
            <person name="Badger J.H."/>
            <person name="Loria R."/>
            <person name="Pettis G.S."/>
        </authorList>
    </citation>
    <scope>NUCLEOTIDE SEQUENCE [LARGE SCALE GENOMIC DNA]</scope>
    <source>
        <strain evidence="1 2">Car8</strain>
    </source>
</reference>
<dbReference type="AlphaFoldDB" id="L7FH87"/>
<dbReference type="EMBL" id="AEJB01000107">
    <property type="protein sequence ID" value="ELP70050.1"/>
    <property type="molecule type" value="Genomic_DNA"/>
</dbReference>
<accession>L7FH87</accession>
<evidence type="ECO:0000313" key="1">
    <source>
        <dbReference type="EMBL" id="ELP70050.1"/>
    </source>
</evidence>
<sequence>MADLKHARRPIRDLVQILRFRASYGRPCYIKRNTVHAALIVPTLTGGPDGPYSYLKTYQRGTIHEAVVLGFVTLGAELVDVPEFGAVSHWSTEPALKGRTISLRGAR</sequence>
<gene>
    <name evidence="1" type="ORF">STRTUCAR8_08632</name>
</gene>
<comment type="caution">
    <text evidence="1">The sequence shown here is derived from an EMBL/GenBank/DDBJ whole genome shotgun (WGS) entry which is preliminary data.</text>
</comment>
<name>L7FH87_STRT8</name>
<dbReference type="RefSeq" id="WP_006374676.1">
    <property type="nucleotide sequence ID" value="NZ_AEJB01000107.1"/>
</dbReference>
<protein>
    <submittedName>
        <fullName evidence="1">Uncharacterized protein</fullName>
    </submittedName>
</protein>
<proteinExistence type="predicted"/>
<evidence type="ECO:0000313" key="2">
    <source>
        <dbReference type="Proteomes" id="UP000010931"/>
    </source>
</evidence>
<dbReference type="PATRIC" id="fig|698760.3.peg.1312"/>